<dbReference type="EMBL" id="AHOP02000006">
    <property type="protein sequence ID" value="EMO42774.1"/>
    <property type="molecule type" value="Genomic_DNA"/>
</dbReference>
<evidence type="ECO:0000313" key="2">
    <source>
        <dbReference type="Proteomes" id="UP000012153"/>
    </source>
</evidence>
<accession>M6UNY7</accession>
<dbReference type="AlphaFoldDB" id="M6UNY7"/>
<protein>
    <submittedName>
        <fullName evidence="1">Uncharacterized protein</fullName>
    </submittedName>
</protein>
<evidence type="ECO:0000313" key="1">
    <source>
        <dbReference type="EMBL" id="EMO42774.1"/>
    </source>
</evidence>
<gene>
    <name evidence="1" type="ORF">LEP1GSC186_1568</name>
</gene>
<reference evidence="1 2" key="1">
    <citation type="submission" date="2013-01" db="EMBL/GenBank/DDBJ databases">
        <authorList>
            <person name="Harkins D.M."/>
            <person name="Durkin A.S."/>
            <person name="Brinkac L.M."/>
            <person name="Haft D.H."/>
            <person name="Selengut J.D."/>
            <person name="Sanka R."/>
            <person name="DePew J."/>
            <person name="Purushe J."/>
            <person name="Matthias M.A."/>
            <person name="Vinetz J.M."/>
            <person name="Sutton G.G."/>
            <person name="Nierman W.C."/>
            <person name="Fouts D.E."/>
        </authorList>
    </citation>
    <scope>NUCLEOTIDE SEQUENCE [LARGE SCALE GENOMIC DNA]</scope>
    <source>
        <strain evidence="1 2">ZUN142</strain>
    </source>
</reference>
<sequence>MTNVFRPIGMRCAEFLNSMLASMGAPIGRNTELLRARLCA</sequence>
<comment type="caution">
    <text evidence="1">The sequence shown here is derived from an EMBL/GenBank/DDBJ whole genome shotgun (WGS) entry which is preliminary data.</text>
</comment>
<name>M6UNY7_9LEPT</name>
<dbReference type="Proteomes" id="UP000012153">
    <property type="component" value="Unassembled WGS sequence"/>
</dbReference>
<proteinExistence type="predicted"/>
<organism evidence="1 2">
    <name type="scientific">Leptospira noguchii serovar Autumnalis str. ZUN142</name>
    <dbReference type="NCBI Taxonomy" id="1085540"/>
    <lineage>
        <taxon>Bacteria</taxon>
        <taxon>Pseudomonadati</taxon>
        <taxon>Spirochaetota</taxon>
        <taxon>Spirochaetia</taxon>
        <taxon>Leptospirales</taxon>
        <taxon>Leptospiraceae</taxon>
        <taxon>Leptospira</taxon>
    </lineage>
</organism>